<evidence type="ECO:0000313" key="4">
    <source>
        <dbReference type="Proteomes" id="UP000663829"/>
    </source>
</evidence>
<dbReference type="Proteomes" id="UP000663829">
    <property type="component" value="Unassembled WGS sequence"/>
</dbReference>
<feature type="region of interest" description="Disordered" evidence="1">
    <location>
        <begin position="1"/>
        <end position="65"/>
    </location>
</feature>
<dbReference type="EMBL" id="CAJOBC010040404">
    <property type="protein sequence ID" value="CAF4141152.1"/>
    <property type="molecule type" value="Genomic_DNA"/>
</dbReference>
<proteinExistence type="predicted"/>
<sequence length="226" mass="25459">MSPIPSSTKKKRHAATQNLVKRHENKENIILPSSSVSSPKSPSVTARESRPLNVTNTPKRGISELPVDAPRHTLHNVYSYRKRAFTGPSCQKLSSYASKMTADTAKNVNDHYQVIHNSLLIELMQQTVCDGCESKWNGDLSTAKRKGLYCSLVFTCKCGHMIRIGTSKRFPQTQMRDVNIRCVIGAMEVDGIYRLFERSQRLYNVQYVNYIGDGDAKILPKLLNID</sequence>
<keyword evidence="4" id="KW-1185">Reference proteome</keyword>
<feature type="compositionally biased region" description="Low complexity" evidence="1">
    <location>
        <begin position="32"/>
        <end position="44"/>
    </location>
</feature>
<protein>
    <submittedName>
        <fullName evidence="2">Uncharacterized protein</fullName>
    </submittedName>
</protein>
<reference evidence="2" key="1">
    <citation type="submission" date="2021-02" db="EMBL/GenBank/DDBJ databases">
        <authorList>
            <person name="Nowell W R."/>
        </authorList>
    </citation>
    <scope>NUCLEOTIDE SEQUENCE</scope>
</reference>
<organism evidence="2 4">
    <name type="scientific">Didymodactylos carnosus</name>
    <dbReference type="NCBI Taxonomy" id="1234261"/>
    <lineage>
        <taxon>Eukaryota</taxon>
        <taxon>Metazoa</taxon>
        <taxon>Spiralia</taxon>
        <taxon>Gnathifera</taxon>
        <taxon>Rotifera</taxon>
        <taxon>Eurotatoria</taxon>
        <taxon>Bdelloidea</taxon>
        <taxon>Philodinida</taxon>
        <taxon>Philodinidae</taxon>
        <taxon>Didymodactylos</taxon>
    </lineage>
</organism>
<dbReference type="EMBL" id="CAJNOQ010012746">
    <property type="protein sequence ID" value="CAF1307080.1"/>
    <property type="molecule type" value="Genomic_DNA"/>
</dbReference>
<accession>A0A815E9J6</accession>
<dbReference type="OrthoDB" id="6427993at2759"/>
<gene>
    <name evidence="2" type="ORF">GPM918_LOCUS28809</name>
    <name evidence="3" type="ORF">SRO942_LOCUS29335</name>
</gene>
<evidence type="ECO:0000313" key="2">
    <source>
        <dbReference type="EMBL" id="CAF1307080.1"/>
    </source>
</evidence>
<evidence type="ECO:0000256" key="1">
    <source>
        <dbReference type="SAM" id="MobiDB-lite"/>
    </source>
</evidence>
<evidence type="ECO:0000313" key="3">
    <source>
        <dbReference type="EMBL" id="CAF4141152.1"/>
    </source>
</evidence>
<dbReference type="Proteomes" id="UP000681722">
    <property type="component" value="Unassembled WGS sequence"/>
</dbReference>
<name>A0A815E9J6_9BILA</name>
<dbReference type="AlphaFoldDB" id="A0A815E9J6"/>
<comment type="caution">
    <text evidence="2">The sequence shown here is derived from an EMBL/GenBank/DDBJ whole genome shotgun (WGS) entry which is preliminary data.</text>
</comment>